<dbReference type="EMBL" id="CAUYUE010000002">
    <property type="protein sequence ID" value="CAK0745776.1"/>
    <property type="molecule type" value="Genomic_DNA"/>
</dbReference>
<comment type="similarity">
    <text evidence="7">Belongs to the DEAD box helicase family.</text>
</comment>
<proteinExistence type="inferred from homology"/>
<feature type="domain" description="Helicase ATP-binding" evidence="8">
    <location>
        <begin position="120"/>
        <end position="295"/>
    </location>
</feature>
<dbReference type="InterPro" id="IPR011545">
    <property type="entry name" value="DEAD/DEAH_box_helicase_dom"/>
</dbReference>
<evidence type="ECO:0000256" key="6">
    <source>
        <dbReference type="PROSITE-ProRule" id="PRU00552"/>
    </source>
</evidence>
<dbReference type="InterPro" id="IPR001650">
    <property type="entry name" value="Helicase_C-like"/>
</dbReference>
<evidence type="ECO:0000259" key="9">
    <source>
        <dbReference type="PROSITE" id="PS51194"/>
    </source>
</evidence>
<feature type="short sequence motif" description="Q motif" evidence="6">
    <location>
        <begin position="89"/>
        <end position="117"/>
    </location>
</feature>
<dbReference type="PROSITE" id="PS00039">
    <property type="entry name" value="DEAD_ATP_HELICASE"/>
    <property type="match status" value="1"/>
</dbReference>
<dbReference type="EC" id="3.6.4.13" evidence="1"/>
<evidence type="ECO:0000256" key="2">
    <source>
        <dbReference type="ARBA" id="ARBA00022741"/>
    </source>
</evidence>
<evidence type="ECO:0000256" key="7">
    <source>
        <dbReference type="RuleBase" id="RU000492"/>
    </source>
</evidence>
<dbReference type="GO" id="GO:0003676">
    <property type="term" value="F:nucleic acid binding"/>
    <property type="evidence" value="ECO:0007669"/>
    <property type="project" value="InterPro"/>
</dbReference>
<feature type="domain" description="DEAD-box RNA helicase Q" evidence="10">
    <location>
        <begin position="89"/>
        <end position="117"/>
    </location>
</feature>
<gene>
    <name evidence="11" type="primary">RH20</name>
    <name evidence="11" type="ORF">CVIRNUC_001644</name>
</gene>
<dbReference type="CDD" id="cd17966">
    <property type="entry name" value="DEADc_DDX5_DDX17"/>
    <property type="match status" value="1"/>
</dbReference>
<dbReference type="GO" id="GO:0005524">
    <property type="term" value="F:ATP binding"/>
    <property type="evidence" value="ECO:0007669"/>
    <property type="project" value="UniProtKB-KW"/>
</dbReference>
<organism evidence="11 12">
    <name type="scientific">Coccomyxa viridis</name>
    <dbReference type="NCBI Taxonomy" id="1274662"/>
    <lineage>
        <taxon>Eukaryota</taxon>
        <taxon>Viridiplantae</taxon>
        <taxon>Chlorophyta</taxon>
        <taxon>core chlorophytes</taxon>
        <taxon>Trebouxiophyceae</taxon>
        <taxon>Trebouxiophyceae incertae sedis</taxon>
        <taxon>Coccomyxaceae</taxon>
        <taxon>Coccomyxa</taxon>
    </lineage>
</organism>
<evidence type="ECO:0000256" key="4">
    <source>
        <dbReference type="ARBA" id="ARBA00022806"/>
    </source>
</evidence>
<dbReference type="CDD" id="cd18787">
    <property type="entry name" value="SF2_C_DEAD"/>
    <property type="match status" value="1"/>
</dbReference>
<evidence type="ECO:0000313" key="11">
    <source>
        <dbReference type="EMBL" id="CAK0745776.1"/>
    </source>
</evidence>
<feature type="domain" description="Helicase C-terminal" evidence="9">
    <location>
        <begin position="323"/>
        <end position="468"/>
    </location>
</feature>
<dbReference type="PROSITE" id="PS51195">
    <property type="entry name" value="Q_MOTIF"/>
    <property type="match status" value="1"/>
</dbReference>
<keyword evidence="2 7" id="KW-0547">Nucleotide-binding</keyword>
<dbReference type="SMART" id="SM00490">
    <property type="entry name" value="HELICc"/>
    <property type="match status" value="1"/>
</dbReference>
<accession>A0AAV1HXT0</accession>
<comment type="caution">
    <text evidence="11">The sequence shown here is derived from an EMBL/GenBank/DDBJ whole genome shotgun (WGS) entry which is preliminary data.</text>
</comment>
<dbReference type="SUPFAM" id="SSF52540">
    <property type="entry name" value="P-loop containing nucleoside triphosphate hydrolases"/>
    <property type="match status" value="1"/>
</dbReference>
<dbReference type="InterPro" id="IPR000629">
    <property type="entry name" value="RNA-helicase_DEAD-box_CS"/>
</dbReference>
<keyword evidence="3 7" id="KW-0378">Hydrolase</keyword>
<dbReference type="InterPro" id="IPR027417">
    <property type="entry name" value="P-loop_NTPase"/>
</dbReference>
<protein>
    <recommendedName>
        <fullName evidence="1">RNA helicase</fullName>
        <ecNumber evidence="1">3.6.4.13</ecNumber>
    </recommendedName>
</protein>
<reference evidence="11 12" key="1">
    <citation type="submission" date="2023-10" db="EMBL/GenBank/DDBJ databases">
        <authorList>
            <person name="Maclean D."/>
            <person name="Macfadyen A."/>
        </authorList>
    </citation>
    <scope>NUCLEOTIDE SEQUENCE [LARGE SCALE GENOMIC DNA]</scope>
</reference>
<evidence type="ECO:0000256" key="1">
    <source>
        <dbReference type="ARBA" id="ARBA00012552"/>
    </source>
</evidence>
<dbReference type="InterPro" id="IPR014014">
    <property type="entry name" value="RNA_helicase_DEAD_Q_motif"/>
</dbReference>
<dbReference type="Pfam" id="PF00271">
    <property type="entry name" value="Helicase_C"/>
    <property type="match status" value="1"/>
</dbReference>
<dbReference type="FunFam" id="3.40.50.300:FF:000008">
    <property type="entry name" value="ATP-dependent RNA helicase RhlB"/>
    <property type="match status" value="1"/>
</dbReference>
<keyword evidence="5 7" id="KW-0067">ATP-binding</keyword>
<sequence>MSGYGGYGGYGGYTSNPGAPPGGFHGPGGGRDLNTVQLARPDFSHLAAFEKNFYIEHPAVAARSDADVAAYRQLREIHVDGQGIPKPVVTFDEASFPEYVLTEVKKAGFTEPTPIQAQGWPMALLGRDLVGLAETGSGKTLSYLLPAVVHINAQPFLESGDGPIVLALAPTRELAVQIQQECIKFGSSSRIKNTCIYGGAPKGPQVRDLRNGVEIVIATPGRLIDMLESRVTNLRRVTYLVLDEADRMLDMGFEPQIRKIVNQIRPDRQTLLWSATWPKDVQSIAQDFLKDYYQVTIGSRELKANHMIEQAFEFIGEADKYAMLTRLLEREMDGRRLLIFCETKRGCDSVTRQLRTEGWPALSIHGDKSQQERDWVLAEFKAGSSPVMLATDVAARGLDVKDIKMVVNYDMPKTAEDYVHRIGRTARAGARGLAISFFTSADGRLARQILAILAEAQQPVPEQLRQYAAVAGGGGGRGSYGQRGGFGGGRGFTRR</sequence>
<dbReference type="Proteomes" id="UP001314263">
    <property type="component" value="Unassembled WGS sequence"/>
</dbReference>
<dbReference type="PANTHER" id="PTHR47958">
    <property type="entry name" value="ATP-DEPENDENT RNA HELICASE DBP3"/>
    <property type="match status" value="1"/>
</dbReference>
<dbReference type="PROSITE" id="PS51192">
    <property type="entry name" value="HELICASE_ATP_BIND_1"/>
    <property type="match status" value="1"/>
</dbReference>
<dbReference type="Pfam" id="PF00270">
    <property type="entry name" value="DEAD"/>
    <property type="match status" value="1"/>
</dbReference>
<evidence type="ECO:0000259" key="10">
    <source>
        <dbReference type="PROSITE" id="PS51195"/>
    </source>
</evidence>
<dbReference type="PROSITE" id="PS51194">
    <property type="entry name" value="HELICASE_CTER"/>
    <property type="match status" value="1"/>
</dbReference>
<name>A0AAV1HXT0_9CHLO</name>
<dbReference type="Gene3D" id="3.40.50.300">
    <property type="entry name" value="P-loop containing nucleotide triphosphate hydrolases"/>
    <property type="match status" value="2"/>
</dbReference>
<keyword evidence="12" id="KW-1185">Reference proteome</keyword>
<dbReference type="GO" id="GO:0016787">
    <property type="term" value="F:hydrolase activity"/>
    <property type="evidence" value="ECO:0007669"/>
    <property type="project" value="UniProtKB-KW"/>
</dbReference>
<dbReference type="InterPro" id="IPR014001">
    <property type="entry name" value="Helicase_ATP-bd"/>
</dbReference>
<dbReference type="GO" id="GO:0003724">
    <property type="term" value="F:RNA helicase activity"/>
    <property type="evidence" value="ECO:0007669"/>
    <property type="project" value="UniProtKB-EC"/>
</dbReference>
<evidence type="ECO:0000256" key="3">
    <source>
        <dbReference type="ARBA" id="ARBA00022801"/>
    </source>
</evidence>
<evidence type="ECO:0000256" key="5">
    <source>
        <dbReference type="ARBA" id="ARBA00022840"/>
    </source>
</evidence>
<evidence type="ECO:0000259" key="8">
    <source>
        <dbReference type="PROSITE" id="PS51192"/>
    </source>
</evidence>
<keyword evidence="4 7" id="KW-0347">Helicase</keyword>
<dbReference type="FunFam" id="3.40.50.300:FF:000079">
    <property type="entry name" value="probable ATP-dependent RNA helicase DDX17"/>
    <property type="match status" value="1"/>
</dbReference>
<evidence type="ECO:0000313" key="12">
    <source>
        <dbReference type="Proteomes" id="UP001314263"/>
    </source>
</evidence>
<dbReference type="SMART" id="SM00487">
    <property type="entry name" value="DEXDc"/>
    <property type="match status" value="1"/>
</dbReference>
<dbReference type="AlphaFoldDB" id="A0AAV1HXT0"/>